<evidence type="ECO:0000256" key="4">
    <source>
        <dbReference type="ARBA" id="ARBA00022840"/>
    </source>
</evidence>
<dbReference type="InterPro" id="IPR007502">
    <property type="entry name" value="Helicase-assoc_dom"/>
</dbReference>
<dbReference type="SMART" id="SM00487">
    <property type="entry name" value="DEXDc"/>
    <property type="match status" value="1"/>
</dbReference>
<reference evidence="7 8" key="1">
    <citation type="journal article" date="2016" name="Nat. Commun.">
        <title>Thousands of microbial genomes shed light on interconnected biogeochemical processes in an aquifer system.</title>
        <authorList>
            <person name="Anantharaman K."/>
            <person name="Brown C.T."/>
            <person name="Hug L.A."/>
            <person name="Sharon I."/>
            <person name="Castelle C.J."/>
            <person name="Probst A.J."/>
            <person name="Thomas B.C."/>
            <person name="Singh A."/>
            <person name="Wilkins M.J."/>
            <person name="Karaoz U."/>
            <person name="Brodie E.L."/>
            <person name="Williams K.H."/>
            <person name="Hubbard S.S."/>
            <person name="Banfield J.F."/>
        </authorList>
    </citation>
    <scope>NUCLEOTIDE SEQUENCE [LARGE SCALE GENOMIC DNA]</scope>
</reference>
<dbReference type="PROSITE" id="PS51192">
    <property type="entry name" value="HELICASE_ATP_BIND_1"/>
    <property type="match status" value="1"/>
</dbReference>
<sequence>MERVLPIEAYRKAILETVGKSRVTIINGETGSGKTTQVPRYLYEAGLAASGCVGVTEPRRIAAITTSEYVANQIGCRVGEEVGFQIRFNDTTCAGTKIKFMTGGILLQEVKSDPLFSRYQVLVCDEAHERTVDTDIIIGLAKRAMVQRDDLRLVIMSATLQEEKFTKLFPKAVTIHVEGRMFPVETRYLTEQEMTEAERSFNPKRGQEVEAYAAYAVEKINRLGLPGDILIFMPGEAEIHRVISRIESLNIAGLTLMPCYGNMSPDEQRRIFKQFPGRKVVVATNIAETSITIDGIVHVVDSGLIKENYFDPNTGITILKTVEHSKSGLEQRKGRAGRTQPGICWRLFEAENYEKIRYEFHRNWDEIGRPEFTTPEIQRSEISGVILRLIGIGLRDVETFDFIDAPDSAMITSALKTLVAIGALTEDRQITEIGNKVMDLPLDPKLARMILAAEAYGIVIEIIAIAAMLSVKSFFSRPKDKEFEADIAKAKFTDARSDLLTGLAVMAAYEKSGQDRNWARANFLNWKAIEEALSIKNQLEEILTGLGIPLTSCGYKLPKDQARLTPEEKLQGELIGKAVTAAFIQNLGSRHGKSYQKADGGDTEYYIHPSSVLPFYEEIPLVVATSIAVTTKAFGRNCQKVEPEWLKEIAPDKLEIQRSGLRRSYFSDRDIYEFTDSVYFAGTLISQTSFPAKGPEVTVAIVRDLMNGEVYNPCIGSNRAVIDTIRSIYRLSGGKTKAPPTSEELTDFYLKRLEGVQIPSEAAWKNLHLNLRDFVSKEDEKEFSLKEAEPEIGLSKPETFEVADAIRKKRAKKAETDASKREAAQREGEARRKLEAEWAVYQKKLAEVKVWAGEFPGFGIYTFPVVDGFPQDYQDNGRVYSFDQDNFEVLPEEEAPHLGYVNQWGKTNKVVLLLKVVKKPE</sequence>
<dbReference type="GO" id="GO:0005524">
    <property type="term" value="F:ATP binding"/>
    <property type="evidence" value="ECO:0007669"/>
    <property type="project" value="UniProtKB-KW"/>
</dbReference>
<dbReference type="Proteomes" id="UP000178721">
    <property type="component" value="Unassembled WGS sequence"/>
</dbReference>
<evidence type="ECO:0000259" key="5">
    <source>
        <dbReference type="PROSITE" id="PS51192"/>
    </source>
</evidence>
<protein>
    <recommendedName>
        <fullName evidence="9">Helicase</fullName>
    </recommendedName>
</protein>
<keyword evidence="3" id="KW-0347">Helicase</keyword>
<dbReference type="Gene3D" id="3.40.50.300">
    <property type="entry name" value="P-loop containing nucleotide triphosphate hydrolases"/>
    <property type="match status" value="2"/>
</dbReference>
<dbReference type="InterPro" id="IPR027417">
    <property type="entry name" value="P-loop_NTPase"/>
</dbReference>
<proteinExistence type="predicted"/>
<dbReference type="InterPro" id="IPR001650">
    <property type="entry name" value="Helicase_C-like"/>
</dbReference>
<evidence type="ECO:0000259" key="6">
    <source>
        <dbReference type="PROSITE" id="PS51194"/>
    </source>
</evidence>
<dbReference type="InterPro" id="IPR014001">
    <property type="entry name" value="Helicase_ATP-bd"/>
</dbReference>
<evidence type="ECO:0000256" key="3">
    <source>
        <dbReference type="ARBA" id="ARBA00022806"/>
    </source>
</evidence>
<name>A0A1G2E609_9BACT</name>
<gene>
    <name evidence="7" type="ORF">A2654_00830</name>
</gene>
<evidence type="ECO:0000256" key="2">
    <source>
        <dbReference type="ARBA" id="ARBA00022801"/>
    </source>
</evidence>
<evidence type="ECO:0000256" key="1">
    <source>
        <dbReference type="ARBA" id="ARBA00022741"/>
    </source>
</evidence>
<organism evidence="7 8">
    <name type="scientific">Candidatus Nealsonbacteria bacterium RIFCSPHIGHO2_01_FULL_43_31</name>
    <dbReference type="NCBI Taxonomy" id="1801665"/>
    <lineage>
        <taxon>Bacteria</taxon>
        <taxon>Candidatus Nealsoniibacteriota</taxon>
    </lineage>
</organism>
<dbReference type="CDD" id="cd17917">
    <property type="entry name" value="DEXHc_RHA-like"/>
    <property type="match status" value="1"/>
</dbReference>
<comment type="caution">
    <text evidence="7">The sequence shown here is derived from an EMBL/GenBank/DDBJ whole genome shotgun (WGS) entry which is preliminary data.</text>
</comment>
<dbReference type="SUPFAM" id="SSF52540">
    <property type="entry name" value="P-loop containing nucleoside triphosphate hydrolases"/>
    <property type="match status" value="1"/>
</dbReference>
<dbReference type="GO" id="GO:0003723">
    <property type="term" value="F:RNA binding"/>
    <property type="evidence" value="ECO:0007669"/>
    <property type="project" value="TreeGrafter"/>
</dbReference>
<dbReference type="PROSITE" id="PS51194">
    <property type="entry name" value="HELICASE_CTER"/>
    <property type="match status" value="1"/>
</dbReference>
<feature type="domain" description="Helicase C-terminal" evidence="6">
    <location>
        <begin position="208"/>
        <end position="383"/>
    </location>
</feature>
<feature type="domain" description="Helicase ATP-binding" evidence="5">
    <location>
        <begin position="15"/>
        <end position="178"/>
    </location>
</feature>
<dbReference type="EMBL" id="MHMA01000008">
    <property type="protein sequence ID" value="OGZ20528.1"/>
    <property type="molecule type" value="Genomic_DNA"/>
</dbReference>
<dbReference type="AlphaFoldDB" id="A0A1G2E609"/>
<accession>A0A1G2E609</accession>
<dbReference type="CDD" id="cd18791">
    <property type="entry name" value="SF2_C_RHA"/>
    <property type="match status" value="1"/>
</dbReference>
<dbReference type="Pfam" id="PF00271">
    <property type="entry name" value="Helicase_C"/>
    <property type="match status" value="1"/>
</dbReference>
<dbReference type="SMART" id="SM00490">
    <property type="entry name" value="HELICc"/>
    <property type="match status" value="1"/>
</dbReference>
<dbReference type="GO" id="GO:0004386">
    <property type="term" value="F:helicase activity"/>
    <property type="evidence" value="ECO:0007669"/>
    <property type="project" value="UniProtKB-KW"/>
</dbReference>
<evidence type="ECO:0008006" key="9">
    <source>
        <dbReference type="Google" id="ProtNLM"/>
    </source>
</evidence>
<evidence type="ECO:0000313" key="7">
    <source>
        <dbReference type="EMBL" id="OGZ20528.1"/>
    </source>
</evidence>
<dbReference type="InterPro" id="IPR048333">
    <property type="entry name" value="HA2_WH"/>
</dbReference>
<keyword evidence="1" id="KW-0547">Nucleotide-binding</keyword>
<keyword evidence="2" id="KW-0378">Hydrolase</keyword>
<dbReference type="InterPro" id="IPR011545">
    <property type="entry name" value="DEAD/DEAH_box_helicase_dom"/>
</dbReference>
<dbReference type="InterPro" id="IPR011709">
    <property type="entry name" value="DEAD-box_helicase_OB_fold"/>
</dbReference>
<dbReference type="Gene3D" id="1.20.120.1080">
    <property type="match status" value="1"/>
</dbReference>
<dbReference type="Pfam" id="PF00270">
    <property type="entry name" value="DEAD"/>
    <property type="match status" value="1"/>
</dbReference>
<keyword evidence="4" id="KW-0067">ATP-binding</keyword>
<dbReference type="PANTHER" id="PTHR18934:SF99">
    <property type="entry name" value="ATP-DEPENDENT RNA HELICASE DHX37-RELATED"/>
    <property type="match status" value="1"/>
</dbReference>
<dbReference type="Pfam" id="PF04408">
    <property type="entry name" value="WHD_HA2"/>
    <property type="match status" value="1"/>
</dbReference>
<dbReference type="Pfam" id="PF21010">
    <property type="entry name" value="HA2_C"/>
    <property type="match status" value="1"/>
</dbReference>
<dbReference type="Pfam" id="PF07717">
    <property type="entry name" value="OB_NTP_bind"/>
    <property type="match status" value="1"/>
</dbReference>
<dbReference type="SMART" id="SM00847">
    <property type="entry name" value="HA2"/>
    <property type="match status" value="1"/>
</dbReference>
<dbReference type="GO" id="GO:0016787">
    <property type="term" value="F:hydrolase activity"/>
    <property type="evidence" value="ECO:0007669"/>
    <property type="project" value="UniProtKB-KW"/>
</dbReference>
<evidence type="ECO:0000313" key="8">
    <source>
        <dbReference type="Proteomes" id="UP000178721"/>
    </source>
</evidence>
<dbReference type="PANTHER" id="PTHR18934">
    <property type="entry name" value="ATP-DEPENDENT RNA HELICASE"/>
    <property type="match status" value="1"/>
</dbReference>